<name>A0A4Y2E3V3_ARAVE</name>
<dbReference type="EMBL" id="BGPR01000481">
    <property type="protein sequence ID" value="GBM22554.1"/>
    <property type="molecule type" value="Genomic_DNA"/>
</dbReference>
<evidence type="ECO:0000256" key="1">
    <source>
        <dbReference type="SAM" id="MobiDB-lite"/>
    </source>
</evidence>
<keyword evidence="3" id="KW-1185">Reference proteome</keyword>
<accession>A0A4Y2E3V3</accession>
<dbReference type="AlphaFoldDB" id="A0A4Y2E3V3"/>
<feature type="region of interest" description="Disordered" evidence="1">
    <location>
        <begin position="1"/>
        <end position="20"/>
    </location>
</feature>
<protein>
    <submittedName>
        <fullName evidence="2">Uncharacterized protein</fullName>
    </submittedName>
</protein>
<gene>
    <name evidence="2" type="ORF">AVEN_183983_1</name>
</gene>
<proteinExistence type="predicted"/>
<reference evidence="2 3" key="1">
    <citation type="journal article" date="2019" name="Sci. Rep.">
        <title>Orb-weaving spider Araneus ventricosus genome elucidates the spidroin gene catalogue.</title>
        <authorList>
            <person name="Kono N."/>
            <person name="Nakamura H."/>
            <person name="Ohtoshi R."/>
            <person name="Moran D.A.P."/>
            <person name="Shinohara A."/>
            <person name="Yoshida Y."/>
            <person name="Fujiwara M."/>
            <person name="Mori M."/>
            <person name="Tomita M."/>
            <person name="Arakawa K."/>
        </authorList>
    </citation>
    <scope>NUCLEOTIDE SEQUENCE [LARGE SCALE GENOMIC DNA]</scope>
</reference>
<evidence type="ECO:0000313" key="3">
    <source>
        <dbReference type="Proteomes" id="UP000499080"/>
    </source>
</evidence>
<organism evidence="2 3">
    <name type="scientific">Araneus ventricosus</name>
    <name type="common">Orbweaver spider</name>
    <name type="synonym">Epeira ventricosa</name>
    <dbReference type="NCBI Taxonomy" id="182803"/>
    <lineage>
        <taxon>Eukaryota</taxon>
        <taxon>Metazoa</taxon>
        <taxon>Ecdysozoa</taxon>
        <taxon>Arthropoda</taxon>
        <taxon>Chelicerata</taxon>
        <taxon>Arachnida</taxon>
        <taxon>Araneae</taxon>
        <taxon>Araneomorphae</taxon>
        <taxon>Entelegynae</taxon>
        <taxon>Araneoidea</taxon>
        <taxon>Araneidae</taxon>
        <taxon>Araneus</taxon>
    </lineage>
</organism>
<comment type="caution">
    <text evidence="2">The sequence shown here is derived from an EMBL/GenBank/DDBJ whole genome shotgun (WGS) entry which is preliminary data.</text>
</comment>
<evidence type="ECO:0000313" key="2">
    <source>
        <dbReference type="EMBL" id="GBM22554.1"/>
    </source>
</evidence>
<sequence length="120" mass="13803">MNCPIHRTGEKEDSNISPDFKIRGSTRSTPVIWRTKQSEARYDGKDGCSFNRYLAQGRVRCRRLQSFDRLEPTDCSFLTPVFRSLFIAKPVLDLMLNSQGMLVGSCFDWRKRSHAATLVK</sequence>
<dbReference type="Proteomes" id="UP000499080">
    <property type="component" value="Unassembled WGS sequence"/>
</dbReference>